<evidence type="ECO:0000313" key="4">
    <source>
        <dbReference type="WBParaSite" id="ASIM_0001582301-mRNA-1"/>
    </source>
</evidence>
<proteinExistence type="predicted"/>
<evidence type="ECO:0000313" key="3">
    <source>
        <dbReference type="Proteomes" id="UP000267096"/>
    </source>
</evidence>
<dbReference type="CDD" id="cd04301">
    <property type="entry name" value="NAT_SF"/>
    <property type="match status" value="1"/>
</dbReference>
<dbReference type="PANTHER" id="PTHR47408">
    <property type="entry name" value="PROTEIN CBG01304-RELATED"/>
    <property type="match status" value="1"/>
</dbReference>
<feature type="domain" description="N-acetyltransferase" evidence="1">
    <location>
        <begin position="90"/>
        <end position="259"/>
    </location>
</feature>
<dbReference type="Pfam" id="PF18014">
    <property type="entry name" value="Acetyltransf_18"/>
    <property type="match status" value="1"/>
</dbReference>
<organism evidence="4">
    <name type="scientific">Anisakis simplex</name>
    <name type="common">Herring worm</name>
    <dbReference type="NCBI Taxonomy" id="6269"/>
    <lineage>
        <taxon>Eukaryota</taxon>
        <taxon>Metazoa</taxon>
        <taxon>Ecdysozoa</taxon>
        <taxon>Nematoda</taxon>
        <taxon>Chromadorea</taxon>
        <taxon>Rhabditida</taxon>
        <taxon>Spirurina</taxon>
        <taxon>Ascaridomorpha</taxon>
        <taxon>Ascaridoidea</taxon>
        <taxon>Anisakidae</taxon>
        <taxon>Anisakis</taxon>
        <taxon>Anisakis simplex complex</taxon>
    </lineage>
</organism>
<dbReference type="InterPro" id="IPR041496">
    <property type="entry name" value="YitH/HolE_GNAT"/>
</dbReference>
<dbReference type="OrthoDB" id="5861135at2759"/>
<evidence type="ECO:0000313" key="2">
    <source>
        <dbReference type="EMBL" id="VDK54575.1"/>
    </source>
</evidence>
<dbReference type="InterPro" id="IPR000182">
    <property type="entry name" value="GNAT_dom"/>
</dbReference>
<accession>A0A0M3K4D2</accession>
<name>A0A0M3K4D2_ANISI</name>
<dbReference type="SUPFAM" id="SSF55729">
    <property type="entry name" value="Acyl-CoA N-acyltransferases (Nat)"/>
    <property type="match status" value="1"/>
</dbReference>
<reference evidence="2 3" key="2">
    <citation type="submission" date="2018-11" db="EMBL/GenBank/DDBJ databases">
        <authorList>
            <consortium name="Pathogen Informatics"/>
        </authorList>
    </citation>
    <scope>NUCLEOTIDE SEQUENCE [LARGE SCALE GENOMIC DNA]</scope>
</reference>
<evidence type="ECO:0000259" key="1">
    <source>
        <dbReference type="PROSITE" id="PS51186"/>
    </source>
</evidence>
<dbReference type="InterPro" id="IPR016181">
    <property type="entry name" value="Acyl_CoA_acyltransferase"/>
</dbReference>
<keyword evidence="3" id="KW-1185">Reference proteome</keyword>
<dbReference type="Pfam" id="PF00583">
    <property type="entry name" value="Acetyltransf_1"/>
    <property type="match status" value="1"/>
</dbReference>
<gene>
    <name evidence="2" type="ORF">ASIM_LOCUS15230</name>
</gene>
<dbReference type="GO" id="GO:0016747">
    <property type="term" value="F:acyltransferase activity, transferring groups other than amino-acyl groups"/>
    <property type="evidence" value="ECO:0007669"/>
    <property type="project" value="InterPro"/>
</dbReference>
<dbReference type="Gene3D" id="3.40.630.90">
    <property type="match status" value="1"/>
</dbReference>
<protein>
    <submittedName>
        <fullName evidence="4">N-acetyltransferase domain-containing protein</fullName>
    </submittedName>
</protein>
<reference evidence="4" key="1">
    <citation type="submission" date="2017-02" db="UniProtKB">
        <authorList>
            <consortium name="WormBaseParasite"/>
        </authorList>
    </citation>
    <scope>IDENTIFICATION</scope>
</reference>
<dbReference type="EMBL" id="UYRR01032193">
    <property type="protein sequence ID" value="VDK54575.1"/>
    <property type="molecule type" value="Genomic_DNA"/>
</dbReference>
<dbReference type="Gene3D" id="3.40.630.30">
    <property type="match status" value="1"/>
</dbReference>
<dbReference type="Proteomes" id="UP000267096">
    <property type="component" value="Unassembled WGS sequence"/>
</dbReference>
<dbReference type="PROSITE" id="PS51186">
    <property type="entry name" value="GNAT"/>
    <property type="match status" value="1"/>
</dbReference>
<dbReference type="AlphaFoldDB" id="A0A0M3K4D2"/>
<dbReference type="WBParaSite" id="ASIM_0001582301-mRNA-1">
    <property type="protein sequence ID" value="ASIM_0001582301-mRNA-1"/>
    <property type="gene ID" value="ASIM_0001582301"/>
</dbReference>
<sequence length="735" mass="84552">MITIVVRSGSAEITRSCNRVMLLIVKIETNTCIQASAMKTQKLEPFNEVLQRQVPRELGKPIPMKAYNIAHPKNCGDPWIGAYSKHGFWYKFVAGNLNDYEKIVAISFEADGYCMNYESFESWKSAFGEDSFTFIVAKNLKEDVIGSIGFAIYEGTVVIGIYYVVEDYRHSGIGNQLFKEALKRCSSHKNILFHSYKPSGIESLKDSDISVKQLDQLTSTEQSDLLMYDRGICSENRSQWFRNWLQHIDSNTILAFDGQGKITGFGNLRELSGGFVRRLLVGPLYADNAKIAAAILFHLLAKFYHPENDSDWDPDVFAVYRRSVHFIMPECKTDMLGIMQKLSGDKGSIRKQRLRYKVLDCVIDRMDYNPYAHLLNCSSIVSGHLDSKLFGEESCDPNDAYYLPIRYDYEIIRCDDISRRISARNHFERCVKKILPRQDLVEDNHDPYEMFFNQAISNTTTIKKVVEITQAKAMYPQRLFKVAANSSMDFQYIVKKVIVERKVCPETTIAADPWDVFFHALYKPEKPHRYDDRSLIDIENVVDNVRLQIDCKAFAEYNYNNAAQLCDVSPLDDNNIRQQISTGDNQKMRVPSENVDYKEKMRLRQGTDKETRSVKIMQIDDDSGAFSKTKLVPRYQKKRVMLRVDRKGTRFLHYQTSGDESCKECELVRDQFRGEIRRSRGDKKLMSADSEEVAAALNALQNDSALPKQFYLPHISTNQSVQTVQQIEKFLMKLG</sequence>